<keyword evidence="1" id="KW-0812">Transmembrane</keyword>
<accession>A0A5C5ZEL7</accession>
<evidence type="ECO:0000256" key="1">
    <source>
        <dbReference type="SAM" id="Phobius"/>
    </source>
</evidence>
<dbReference type="Proteomes" id="UP000318478">
    <property type="component" value="Unassembled WGS sequence"/>
</dbReference>
<dbReference type="InterPro" id="IPR026467">
    <property type="entry name" value="Ser/Gly_Cys_C_dom"/>
</dbReference>
<evidence type="ECO:0000313" key="3">
    <source>
        <dbReference type="Proteomes" id="UP000318478"/>
    </source>
</evidence>
<keyword evidence="3" id="KW-1185">Reference proteome</keyword>
<comment type="caution">
    <text evidence="2">The sequence shown here is derived from an EMBL/GenBank/DDBJ whole genome shotgun (WGS) entry which is preliminary data.</text>
</comment>
<evidence type="ECO:0000313" key="2">
    <source>
        <dbReference type="EMBL" id="TWT85772.1"/>
    </source>
</evidence>
<dbReference type="AlphaFoldDB" id="A0A5C5ZEL7"/>
<reference evidence="2 3" key="1">
    <citation type="submission" date="2019-02" db="EMBL/GenBank/DDBJ databases">
        <title>Deep-cultivation of Planctomycetes and their phenomic and genomic characterization uncovers novel biology.</title>
        <authorList>
            <person name="Wiegand S."/>
            <person name="Jogler M."/>
            <person name="Boedeker C."/>
            <person name="Pinto D."/>
            <person name="Vollmers J."/>
            <person name="Rivas-Marin E."/>
            <person name="Kohn T."/>
            <person name="Peeters S.H."/>
            <person name="Heuer A."/>
            <person name="Rast P."/>
            <person name="Oberbeckmann S."/>
            <person name="Bunk B."/>
            <person name="Jeske O."/>
            <person name="Meyerdierks A."/>
            <person name="Storesund J.E."/>
            <person name="Kallscheuer N."/>
            <person name="Luecker S."/>
            <person name="Lage O.M."/>
            <person name="Pohl T."/>
            <person name="Merkel B.J."/>
            <person name="Hornburger P."/>
            <person name="Mueller R.-W."/>
            <person name="Bruemmer F."/>
            <person name="Labrenz M."/>
            <person name="Spormann A.M."/>
            <person name="Op Den Camp H."/>
            <person name="Overmann J."/>
            <person name="Amann R."/>
            <person name="Jetten M.S.M."/>
            <person name="Mascher T."/>
            <person name="Medema M.H."/>
            <person name="Devos D.P."/>
            <person name="Kaster A.-K."/>
            <person name="Ovreas L."/>
            <person name="Rohde M."/>
            <person name="Galperin M.Y."/>
            <person name="Jogler C."/>
        </authorList>
    </citation>
    <scope>NUCLEOTIDE SEQUENCE [LARGE SCALE GENOMIC DNA]</scope>
    <source>
        <strain evidence="2 3">Pla123a</strain>
    </source>
</reference>
<dbReference type="RefSeq" id="WP_197527611.1">
    <property type="nucleotide sequence ID" value="NZ_SJPO01000001.1"/>
</dbReference>
<keyword evidence="1" id="KW-1133">Transmembrane helix</keyword>
<dbReference type="EMBL" id="SJPO01000001">
    <property type="protein sequence ID" value="TWT85772.1"/>
    <property type="molecule type" value="Genomic_DNA"/>
</dbReference>
<name>A0A5C5ZEL7_9BACT</name>
<gene>
    <name evidence="2" type="ORF">Pla123a_05790</name>
</gene>
<feature type="transmembrane region" description="Helical" evidence="1">
    <location>
        <begin position="200"/>
        <end position="221"/>
    </location>
</feature>
<dbReference type="NCBIfam" id="TIGR04222">
    <property type="entry name" value="near_uncomplex"/>
    <property type="match status" value="1"/>
</dbReference>
<protein>
    <recommendedName>
        <fullName evidence="4">TIGR04222 domain protein</fullName>
    </recommendedName>
</protein>
<organism evidence="2 3">
    <name type="scientific">Posidoniimonas polymericola</name>
    <dbReference type="NCBI Taxonomy" id="2528002"/>
    <lineage>
        <taxon>Bacteria</taxon>
        <taxon>Pseudomonadati</taxon>
        <taxon>Planctomycetota</taxon>
        <taxon>Planctomycetia</taxon>
        <taxon>Pirellulales</taxon>
        <taxon>Lacipirellulaceae</taxon>
        <taxon>Posidoniimonas</taxon>
    </lineage>
</organism>
<proteinExistence type="predicted"/>
<evidence type="ECO:0008006" key="4">
    <source>
        <dbReference type="Google" id="ProtNLM"/>
    </source>
</evidence>
<sequence length="488" mass="51559">MDARHAELWRRIAEFKFDDPAAAFTFTQRLARENRWSVGHADAVIDEYRRFVFLAMTAGHEVTPSEAVDQAWHLHLTYTRSYWDELCGRVLGRPLHHGPTRGGSVDSARFHEQYEQTLASYRAAFGDEPPAAIWPTAKVRFGNRGGLVTVDKRRAWVVPKPWDVLRAPRVSAGARLVSTAAPLALLAATNPFDLKGPEFLSLYGSALVMAIAVGVALRWLLRPGDYGSTEPLGPFEAAVLADGVKGGVRAATASLLRGGSIQIAPAAGGSSKDIRFSVHHGTPPDATELEQRIVAACGVSNGARYSELLSRGKSAAEKIQHRLEGWGLVVPGDGLHGSRWAPALLMFTLLGLGGVKVYVGLMREKPVGFLLLLLLATLVVLCLFLTKPHRTVAGSHVLRALRRDRRELRSKAAVKQADDGVQATAWAAALFGVSSCAYGDLLLLPTACKFPDGPPVSTGGSSGCGGGGDGGGGCGGGGCGGGCGGCGG</sequence>
<feature type="transmembrane region" description="Helical" evidence="1">
    <location>
        <begin position="343"/>
        <end position="361"/>
    </location>
</feature>
<keyword evidence="1" id="KW-0472">Membrane</keyword>
<feature type="transmembrane region" description="Helical" evidence="1">
    <location>
        <begin position="367"/>
        <end position="386"/>
    </location>
</feature>